<organism evidence="2 3">
    <name type="scientific">Plastoroseomonas hellenica</name>
    <dbReference type="NCBI Taxonomy" id="2687306"/>
    <lineage>
        <taxon>Bacteria</taxon>
        <taxon>Pseudomonadati</taxon>
        <taxon>Pseudomonadota</taxon>
        <taxon>Alphaproteobacteria</taxon>
        <taxon>Acetobacterales</taxon>
        <taxon>Acetobacteraceae</taxon>
        <taxon>Plastoroseomonas</taxon>
    </lineage>
</organism>
<keyword evidence="3" id="KW-1185">Reference proteome</keyword>
<dbReference type="Proteomes" id="UP001196870">
    <property type="component" value="Unassembled WGS sequence"/>
</dbReference>
<accession>A0ABS5ETW9</accession>
<dbReference type="SUPFAM" id="SSF53850">
    <property type="entry name" value="Periplasmic binding protein-like II"/>
    <property type="match status" value="1"/>
</dbReference>
<dbReference type="Gene3D" id="3.40.190.10">
    <property type="entry name" value="Periplasmic binding protein-like II"/>
    <property type="match status" value="1"/>
</dbReference>
<name>A0ABS5ETW9_9PROT</name>
<comment type="similarity">
    <text evidence="1">Belongs to the UPF0065 (bug) family.</text>
</comment>
<protein>
    <submittedName>
        <fullName evidence="2">Tripartite tricarboxylate transporter substrate binding protein</fullName>
    </submittedName>
</protein>
<dbReference type="Gene3D" id="3.40.190.150">
    <property type="entry name" value="Bordetella uptake gene, domain 1"/>
    <property type="match status" value="1"/>
</dbReference>
<dbReference type="PANTHER" id="PTHR42928">
    <property type="entry name" value="TRICARBOXYLATE-BINDING PROTEIN"/>
    <property type="match status" value="1"/>
</dbReference>
<evidence type="ECO:0000256" key="1">
    <source>
        <dbReference type="ARBA" id="ARBA00006987"/>
    </source>
</evidence>
<gene>
    <name evidence="2" type="ORF">GXW71_05190</name>
</gene>
<comment type="caution">
    <text evidence="2">The sequence shown here is derived from an EMBL/GenBank/DDBJ whole genome shotgun (WGS) entry which is preliminary data.</text>
</comment>
<sequence length="331" mass="34342">MPGAISMILSRRNLIAAGLTLPALARAQPAYPNRPIRLVVPFAPGGPSDALARTFAERLSAILGQPMVVENRSGAGSTVGSDVVAKAPADGYTILFNNLSQATNPSLFARLPFDPLADFAPVALLAESPIVLLGAPNLPVADLRGFLALIRDNPGRYDYGSAGNGTAAHLAVAKLLAAAGLSMNHIPYRGVAPATNDLMAGMIALVADTATTGLGQARGGTLKALAVTASTRLPQAPEIPTVAESGFPGLADYTMTSWNLLLAPARTPNAVLARLRDAVREAKADPAFRARLEALGNTVMADAEPAAMFAFLVEEQARWGQVLRAAGIRPD</sequence>
<dbReference type="EMBL" id="JAAGBB010000005">
    <property type="protein sequence ID" value="MBR0663748.1"/>
    <property type="molecule type" value="Genomic_DNA"/>
</dbReference>
<proteinExistence type="inferred from homology"/>
<evidence type="ECO:0000313" key="3">
    <source>
        <dbReference type="Proteomes" id="UP001196870"/>
    </source>
</evidence>
<evidence type="ECO:0000313" key="2">
    <source>
        <dbReference type="EMBL" id="MBR0663748.1"/>
    </source>
</evidence>
<dbReference type="Pfam" id="PF03401">
    <property type="entry name" value="TctC"/>
    <property type="match status" value="1"/>
</dbReference>
<dbReference type="PANTHER" id="PTHR42928:SF5">
    <property type="entry name" value="BLR1237 PROTEIN"/>
    <property type="match status" value="1"/>
</dbReference>
<dbReference type="InterPro" id="IPR042100">
    <property type="entry name" value="Bug_dom1"/>
</dbReference>
<dbReference type="RefSeq" id="WP_211851348.1">
    <property type="nucleotide sequence ID" value="NZ_JAAGBB010000005.1"/>
</dbReference>
<reference evidence="3" key="1">
    <citation type="journal article" date="2021" name="Syst. Appl. Microbiol.">
        <title>Roseomonas hellenica sp. nov., isolated from roots of wild-growing Alkanna tinctoria.</title>
        <authorList>
            <person name="Rat A."/>
            <person name="Naranjo H.D."/>
            <person name="Lebbe L."/>
            <person name="Cnockaert M."/>
            <person name="Krigas N."/>
            <person name="Grigoriadou K."/>
            <person name="Maloupa E."/>
            <person name="Willems A."/>
        </authorList>
    </citation>
    <scope>NUCLEOTIDE SEQUENCE [LARGE SCALE GENOMIC DNA]</scope>
    <source>
        <strain evidence="3">LMG 31523</strain>
    </source>
</reference>
<dbReference type="PIRSF" id="PIRSF017082">
    <property type="entry name" value="YflP"/>
    <property type="match status" value="1"/>
</dbReference>
<dbReference type="InterPro" id="IPR005064">
    <property type="entry name" value="BUG"/>
</dbReference>